<dbReference type="CDD" id="cd23992">
    <property type="entry name" value="PBP_GOBP"/>
    <property type="match status" value="1"/>
</dbReference>
<dbReference type="Proteomes" id="UP001219518">
    <property type="component" value="Unassembled WGS sequence"/>
</dbReference>
<reference evidence="1" key="1">
    <citation type="submission" date="2021-07" db="EMBL/GenBank/DDBJ databases">
        <authorList>
            <person name="Catto M.A."/>
            <person name="Jacobson A."/>
            <person name="Kennedy G."/>
            <person name="Labadie P."/>
            <person name="Hunt B.G."/>
            <person name="Srinivasan R."/>
        </authorList>
    </citation>
    <scope>NUCLEOTIDE SEQUENCE</scope>
    <source>
        <strain evidence="1">PL_HMW_Pooled</strain>
        <tissue evidence="1">Head</tissue>
    </source>
</reference>
<proteinExistence type="predicted"/>
<keyword evidence="2" id="KW-1185">Reference proteome</keyword>
<protein>
    <submittedName>
        <fullName evidence="1">Pheromone-binding protein-related protein 6</fullName>
    </submittedName>
</protein>
<evidence type="ECO:0000313" key="2">
    <source>
        <dbReference type="Proteomes" id="UP001219518"/>
    </source>
</evidence>
<evidence type="ECO:0000313" key="1">
    <source>
        <dbReference type="EMBL" id="KAK3907695.1"/>
    </source>
</evidence>
<dbReference type="InterPro" id="IPR006170">
    <property type="entry name" value="PBP/GOBP"/>
</dbReference>
<comment type="caution">
    <text evidence="1">The sequence shown here is derived from an EMBL/GenBank/DDBJ whole genome shotgun (WGS) entry which is preliminary data.</text>
</comment>
<dbReference type="AlphaFoldDB" id="A0AAE1GTR6"/>
<dbReference type="InterPro" id="IPR036728">
    <property type="entry name" value="PBP_GOBP_sf"/>
</dbReference>
<dbReference type="GO" id="GO:0005549">
    <property type="term" value="F:odorant binding"/>
    <property type="evidence" value="ECO:0007669"/>
    <property type="project" value="InterPro"/>
</dbReference>
<accession>A0AAE1GTR6</accession>
<dbReference type="SMART" id="SM00708">
    <property type="entry name" value="PhBP"/>
    <property type="match status" value="1"/>
</dbReference>
<dbReference type="EMBL" id="JAHWGI010000014">
    <property type="protein sequence ID" value="KAK3907695.1"/>
    <property type="molecule type" value="Genomic_DNA"/>
</dbReference>
<sequence length="201" mass="22321">MDMLTVCKVCMEMPTKTSPVSIAHIFEFNVCMEMLPAYLTVSLAHILYSEHGHAHITYSEDVSMAITVYTEHADAGVPEALRALRECASSSTFSQETLRKACNGDLPEGEALEKYKCYTLCVQKTVGIMSEAGVVDPKKAAETLVDEQEKQEMLEIASKCKFDEMEGATCAKAFAVDQCYSSKNKKMYQKNCSDLMDKTFS</sequence>
<dbReference type="SUPFAM" id="SSF47565">
    <property type="entry name" value="Insect pheromone/odorant-binding proteins"/>
    <property type="match status" value="1"/>
</dbReference>
<gene>
    <name evidence="1" type="ORF">KUF71_018331</name>
</gene>
<dbReference type="Pfam" id="PF01395">
    <property type="entry name" value="PBP_GOBP"/>
    <property type="match status" value="1"/>
</dbReference>
<name>A0AAE1GTR6_9NEOP</name>
<dbReference type="Gene3D" id="1.10.238.20">
    <property type="entry name" value="Pheromone/general odorant binding protein domain"/>
    <property type="match status" value="1"/>
</dbReference>
<organism evidence="1 2">
    <name type="scientific">Frankliniella fusca</name>
    <dbReference type="NCBI Taxonomy" id="407009"/>
    <lineage>
        <taxon>Eukaryota</taxon>
        <taxon>Metazoa</taxon>
        <taxon>Ecdysozoa</taxon>
        <taxon>Arthropoda</taxon>
        <taxon>Hexapoda</taxon>
        <taxon>Insecta</taxon>
        <taxon>Pterygota</taxon>
        <taxon>Neoptera</taxon>
        <taxon>Paraneoptera</taxon>
        <taxon>Thysanoptera</taxon>
        <taxon>Terebrantia</taxon>
        <taxon>Thripoidea</taxon>
        <taxon>Thripidae</taxon>
        <taxon>Frankliniella</taxon>
    </lineage>
</organism>
<reference evidence="1" key="2">
    <citation type="journal article" date="2023" name="BMC Genomics">
        <title>Pest status, molecular evolution, and epigenetic factors derived from the genome assembly of Frankliniella fusca, a thysanopteran phytovirus vector.</title>
        <authorList>
            <person name="Catto M.A."/>
            <person name="Labadie P.E."/>
            <person name="Jacobson A.L."/>
            <person name="Kennedy G.G."/>
            <person name="Srinivasan R."/>
            <person name="Hunt B.G."/>
        </authorList>
    </citation>
    <scope>NUCLEOTIDE SEQUENCE</scope>
    <source>
        <strain evidence="1">PL_HMW_Pooled</strain>
    </source>
</reference>